<comment type="caution">
    <text evidence="2">The sequence shown here is derived from an EMBL/GenBank/DDBJ whole genome shotgun (WGS) entry which is preliminary data.</text>
</comment>
<sequence length="93" mass="9965">MLSYVAATSGRGRLRPAAPPGSHNHDLTLDMSAVVSDAGGLITRHPGSLTPRTGRAEQWAIQHSGAEKAVIRAWVASPEWDMEKPPCHSRQDG</sequence>
<dbReference type="EMBL" id="BACI01000038">
    <property type="protein sequence ID" value="GAA11658.1"/>
    <property type="molecule type" value="Genomic_DNA"/>
</dbReference>
<organism evidence="2 3">
    <name type="scientific">Gordonia alkanivorans NBRC 16433</name>
    <dbReference type="NCBI Taxonomy" id="1027371"/>
    <lineage>
        <taxon>Bacteria</taxon>
        <taxon>Bacillati</taxon>
        <taxon>Actinomycetota</taxon>
        <taxon>Actinomycetes</taxon>
        <taxon>Mycobacteriales</taxon>
        <taxon>Gordoniaceae</taxon>
        <taxon>Gordonia</taxon>
    </lineage>
</organism>
<dbReference type="Proteomes" id="UP000003558">
    <property type="component" value="Unassembled WGS sequence"/>
</dbReference>
<dbReference type="AlphaFoldDB" id="F9VSR9"/>
<proteinExistence type="predicted"/>
<protein>
    <submittedName>
        <fullName evidence="2">Uncharacterized protein</fullName>
    </submittedName>
</protein>
<evidence type="ECO:0000313" key="2">
    <source>
        <dbReference type="EMBL" id="GAA11658.1"/>
    </source>
</evidence>
<name>F9VSR9_9ACTN</name>
<evidence type="ECO:0000256" key="1">
    <source>
        <dbReference type="SAM" id="MobiDB-lite"/>
    </source>
</evidence>
<evidence type="ECO:0000313" key="3">
    <source>
        <dbReference type="Proteomes" id="UP000003558"/>
    </source>
</evidence>
<gene>
    <name evidence="2" type="ORF">GOALK_038_00090</name>
</gene>
<feature type="region of interest" description="Disordered" evidence="1">
    <location>
        <begin position="1"/>
        <end position="27"/>
    </location>
</feature>
<accession>F9VSR9</accession>
<reference evidence="2 3" key="1">
    <citation type="submission" date="2011-05" db="EMBL/GenBank/DDBJ databases">
        <title>Whole genome shotgun sequence of Gordonia alkanivorans NBRC 16433.</title>
        <authorList>
            <person name="Hosoyama A."/>
            <person name="Nakamura S."/>
            <person name="Takarada H."/>
            <person name="Tsuchikane K."/>
            <person name="Yamazaki S."/>
            <person name="Fujita N."/>
        </authorList>
    </citation>
    <scope>NUCLEOTIDE SEQUENCE [LARGE SCALE GENOMIC DNA]</scope>
    <source>
        <strain evidence="2 3">NBRC 16433</strain>
    </source>
</reference>